<comment type="caution">
    <text evidence="10">The sequence shown here is derived from an EMBL/GenBank/DDBJ whole genome shotgun (WGS) entry which is preliminary data.</text>
</comment>
<evidence type="ECO:0000256" key="8">
    <source>
        <dbReference type="ARBA" id="ARBA00030468"/>
    </source>
</evidence>
<accession>A0A0W8FDD1</accession>
<evidence type="ECO:0000256" key="3">
    <source>
        <dbReference type="ARBA" id="ARBA00012765"/>
    </source>
</evidence>
<name>A0A0W8FDD1_9ZZZZ</name>
<evidence type="ECO:0000256" key="4">
    <source>
        <dbReference type="ARBA" id="ARBA00020597"/>
    </source>
</evidence>
<reference evidence="10" key="1">
    <citation type="journal article" date="2015" name="Proc. Natl. Acad. Sci. U.S.A.">
        <title>Networks of energetic and metabolic interactions define dynamics in microbial communities.</title>
        <authorList>
            <person name="Embree M."/>
            <person name="Liu J.K."/>
            <person name="Al-Bassam M.M."/>
            <person name="Zengler K."/>
        </authorList>
    </citation>
    <scope>NUCLEOTIDE SEQUENCE</scope>
</reference>
<dbReference type="Pfam" id="PF02289">
    <property type="entry name" value="MCH"/>
    <property type="match status" value="1"/>
</dbReference>
<dbReference type="AlphaFoldDB" id="A0A0W8FDD1"/>
<evidence type="ECO:0000256" key="2">
    <source>
        <dbReference type="ARBA" id="ARBA00006902"/>
    </source>
</evidence>
<evidence type="ECO:0000256" key="1">
    <source>
        <dbReference type="ARBA" id="ARBA00004496"/>
    </source>
</evidence>
<protein>
    <recommendedName>
        <fullName evidence="4">Methenyltetrahydromethanopterin cyclohydrolase</fullName>
        <ecNumber evidence="3">3.5.4.27</ecNumber>
    </recommendedName>
    <alternativeName>
        <fullName evidence="8">Methenyl-H4MPT cyclohydrolase</fullName>
    </alternativeName>
</protein>
<dbReference type="GO" id="GO:0006730">
    <property type="term" value="P:one-carbon metabolic process"/>
    <property type="evidence" value="ECO:0007669"/>
    <property type="project" value="UniProtKB-KW"/>
</dbReference>
<comment type="similarity">
    <text evidence="2">Belongs to the MCH family.</text>
</comment>
<evidence type="ECO:0000256" key="5">
    <source>
        <dbReference type="ARBA" id="ARBA00022490"/>
    </source>
</evidence>
<keyword evidence="6" id="KW-0554">One-carbon metabolism</keyword>
<dbReference type="Gene3D" id="3.10.340.11">
    <property type="entry name" value="Methenyltetrahydromethanopterin Cyclohydrolase, Chain A, domain 1"/>
    <property type="match status" value="1"/>
</dbReference>
<dbReference type="EMBL" id="LNQE01001350">
    <property type="protein sequence ID" value="KUG18887.1"/>
    <property type="molecule type" value="Genomic_DNA"/>
</dbReference>
<comment type="subcellular location">
    <subcellularLocation>
        <location evidence="1">Cytoplasm</location>
    </subcellularLocation>
</comment>
<dbReference type="GO" id="GO:0005737">
    <property type="term" value="C:cytoplasm"/>
    <property type="evidence" value="ECO:0007669"/>
    <property type="project" value="UniProtKB-SubCell"/>
</dbReference>
<evidence type="ECO:0000256" key="6">
    <source>
        <dbReference type="ARBA" id="ARBA00022563"/>
    </source>
</evidence>
<evidence type="ECO:0000256" key="7">
    <source>
        <dbReference type="ARBA" id="ARBA00022801"/>
    </source>
</evidence>
<keyword evidence="7 10" id="KW-0378">Hydrolase</keyword>
<dbReference type="EC" id="3.5.4.27" evidence="3"/>
<keyword evidence="5" id="KW-0963">Cytoplasm</keyword>
<dbReference type="GO" id="GO:0018759">
    <property type="term" value="F:methenyltetrahydromethanopterin cyclohydrolase activity"/>
    <property type="evidence" value="ECO:0007669"/>
    <property type="project" value="UniProtKB-EC"/>
</dbReference>
<dbReference type="InterPro" id="IPR003209">
    <property type="entry name" value="METHMP_CycHdrlase"/>
</dbReference>
<proteinExistence type="inferred from homology"/>
<evidence type="ECO:0000313" key="10">
    <source>
        <dbReference type="EMBL" id="KUG18887.1"/>
    </source>
</evidence>
<dbReference type="HAMAP" id="MF_00486">
    <property type="entry name" value="McH"/>
    <property type="match status" value="1"/>
</dbReference>
<dbReference type="Gene3D" id="3.30.1030.10">
    <property type="entry name" value="Methenyltetrahydromethanopterin Cyclohydrolase, Chain A, domain 2"/>
    <property type="match status" value="1"/>
</dbReference>
<evidence type="ECO:0000256" key="9">
    <source>
        <dbReference type="ARBA" id="ARBA00048684"/>
    </source>
</evidence>
<dbReference type="NCBIfam" id="TIGR03120">
    <property type="entry name" value="one_C_mch"/>
    <property type="match status" value="1"/>
</dbReference>
<gene>
    <name evidence="10" type="ORF">ASZ90_011407</name>
</gene>
<dbReference type="SUPFAM" id="SSF56199">
    <property type="entry name" value="Methenyltetrahydromethanopterin cyclohydrolase"/>
    <property type="match status" value="1"/>
</dbReference>
<sequence>MTSINGTAMPAVMEMIGHRDELGVAVARQGNGATCIDCGVHVPGSYRAGSLFVEACLAGLATTAITMDRVGGMIFPFLHLTIRQPALACLGSQKAGWTIKAGSYSAMASGPARALAQKPKETYRRIGYRDTSDTGIIALEADSLPNEEVTGFVARECGIDPENLYVLVAPTRSLVGSVQISGRVVTAALHKLEDRGYDTRRISHAAGRSPIAPVKKSGIEAMGTTNDCNIYYGSVVLVTEGYDPVFETLPSRTSPDYGRPFFRVLRDAGYDFLNVDSALAFSPAEITINDRLSGEVYHFGGLNADVLLESFGVR</sequence>
<organism evidence="10">
    <name type="scientific">hydrocarbon metagenome</name>
    <dbReference type="NCBI Taxonomy" id="938273"/>
    <lineage>
        <taxon>unclassified sequences</taxon>
        <taxon>metagenomes</taxon>
        <taxon>ecological metagenomes</taxon>
    </lineage>
</organism>
<comment type="catalytic activity">
    <reaction evidence="9">
        <text>5,10-methenyl-5,6,7,8-tetrahydromethanopterin + H2O = N(5)-formyl-5,6,7,8-tetrahydromethanopterin + H(+)</text>
        <dbReference type="Rhea" id="RHEA:19053"/>
        <dbReference type="ChEBI" id="CHEBI:15377"/>
        <dbReference type="ChEBI" id="CHEBI:15378"/>
        <dbReference type="ChEBI" id="CHEBI:58018"/>
        <dbReference type="ChEBI" id="CHEBI:58337"/>
        <dbReference type="EC" id="3.5.4.27"/>
    </reaction>
</comment>